<keyword evidence="5" id="KW-1185">Reference proteome</keyword>
<dbReference type="InterPro" id="IPR024079">
    <property type="entry name" value="MetalloPept_cat_dom_sf"/>
</dbReference>
<feature type="compositionally biased region" description="Low complexity" evidence="1">
    <location>
        <begin position="269"/>
        <end position="278"/>
    </location>
</feature>
<dbReference type="AlphaFoldDB" id="A0A5C3F7E2"/>
<evidence type="ECO:0000256" key="1">
    <source>
        <dbReference type="SAM" id="MobiDB-lite"/>
    </source>
</evidence>
<feature type="domain" description="Putative peptidase" evidence="3">
    <location>
        <begin position="31"/>
        <end position="237"/>
    </location>
</feature>
<dbReference type="GO" id="GO:0008270">
    <property type="term" value="F:zinc ion binding"/>
    <property type="evidence" value="ECO:0007669"/>
    <property type="project" value="TreeGrafter"/>
</dbReference>
<keyword evidence="2" id="KW-0732">Signal</keyword>
<dbReference type="GO" id="GO:0005576">
    <property type="term" value="C:extracellular region"/>
    <property type="evidence" value="ECO:0007669"/>
    <property type="project" value="TreeGrafter"/>
</dbReference>
<evidence type="ECO:0000313" key="5">
    <source>
        <dbReference type="Proteomes" id="UP000323386"/>
    </source>
</evidence>
<dbReference type="PANTHER" id="PTHR39399">
    <property type="entry name" value="PROTEIN ZPS1"/>
    <property type="match status" value="1"/>
</dbReference>
<reference evidence="4 5" key="1">
    <citation type="submission" date="2018-03" db="EMBL/GenBank/DDBJ databases">
        <authorList>
            <person name="Guldener U."/>
        </authorList>
    </citation>
    <scope>NUCLEOTIDE SEQUENCE [LARGE SCALE GENOMIC DNA]</scope>
    <source>
        <strain evidence="4 5">DAOM196992</strain>
    </source>
</reference>
<evidence type="ECO:0000256" key="2">
    <source>
        <dbReference type="SAM" id="SignalP"/>
    </source>
</evidence>
<dbReference type="EMBL" id="OOIP01000019">
    <property type="protein sequence ID" value="SPO40404.1"/>
    <property type="molecule type" value="Genomic_DNA"/>
</dbReference>
<dbReference type="Proteomes" id="UP000323386">
    <property type="component" value="Unassembled WGS sequence"/>
</dbReference>
<dbReference type="GO" id="GO:0009986">
    <property type="term" value="C:cell surface"/>
    <property type="evidence" value="ECO:0007669"/>
    <property type="project" value="TreeGrafter"/>
</dbReference>
<evidence type="ECO:0000259" key="3">
    <source>
        <dbReference type="Pfam" id="PF13933"/>
    </source>
</evidence>
<feature type="signal peptide" evidence="2">
    <location>
        <begin position="1"/>
        <end position="20"/>
    </location>
</feature>
<accession>A0A5C3F7E2</accession>
<dbReference type="Gene3D" id="3.40.390.10">
    <property type="entry name" value="Collagenase (Catalytic Domain)"/>
    <property type="match status" value="1"/>
</dbReference>
<dbReference type="OrthoDB" id="4689212at2759"/>
<dbReference type="Pfam" id="PF13933">
    <property type="entry name" value="HRXXH"/>
    <property type="match status" value="1"/>
</dbReference>
<dbReference type="InterPro" id="IPR039124">
    <property type="entry name" value="PRA1-like"/>
</dbReference>
<dbReference type="GO" id="GO:0008237">
    <property type="term" value="F:metallopeptidase activity"/>
    <property type="evidence" value="ECO:0007669"/>
    <property type="project" value="InterPro"/>
</dbReference>
<feature type="chain" id="PRO_5022744568" evidence="2">
    <location>
        <begin position="21"/>
        <end position="293"/>
    </location>
</feature>
<protein>
    <submittedName>
        <fullName evidence="4">Related to ph-regulated antigen pra1</fullName>
    </submittedName>
</protein>
<gene>
    <name evidence="4" type="ORF">PSFLO_05886</name>
</gene>
<organism evidence="4 5">
    <name type="scientific">Pseudozyma flocculosa</name>
    <dbReference type="NCBI Taxonomy" id="84751"/>
    <lineage>
        <taxon>Eukaryota</taxon>
        <taxon>Fungi</taxon>
        <taxon>Dikarya</taxon>
        <taxon>Basidiomycota</taxon>
        <taxon>Ustilaginomycotina</taxon>
        <taxon>Ustilaginomycetes</taxon>
        <taxon>Ustilaginales</taxon>
        <taxon>Ustilaginaceae</taxon>
        <taxon>Pseudozyma</taxon>
    </lineage>
</organism>
<feature type="region of interest" description="Disordered" evidence="1">
    <location>
        <begin position="249"/>
        <end position="293"/>
    </location>
</feature>
<evidence type="ECO:0000313" key="4">
    <source>
        <dbReference type="EMBL" id="SPO40404.1"/>
    </source>
</evidence>
<dbReference type="PANTHER" id="PTHR39399:SF1">
    <property type="entry name" value="PROTEIN ZPS1"/>
    <property type="match status" value="1"/>
</dbReference>
<proteinExistence type="predicted"/>
<dbReference type="InterPro" id="IPR029482">
    <property type="entry name" value="HRXXH"/>
</dbReference>
<sequence>MLSTASRIFLLALAIDHASSAPTAPADKMGSPAGLLVNVPIHSSCNGTQRAQIQKGLEDMRLLARASVERIHAFGPIDPIFVRYFGAEADPAPVIGYLEEILHGDKSGTVLRCDDPDGNCKLAGWAGHWRGDNATQETVICEHSYHTRRPLEQICGFGYQIARDSAAIYWGADLLHRLFHVPKVVSGKISHVADGFAEVLELARSNASAAVSNQESIQLFALDAYSRTVVPEGCLGKPAAEDRALDIEATGAAPPAQDEGLDPAPEPESPSSAEFPAADCHTHADGSAHCGAH</sequence>
<dbReference type="GO" id="GO:0009277">
    <property type="term" value="C:fungal-type cell wall"/>
    <property type="evidence" value="ECO:0007669"/>
    <property type="project" value="TreeGrafter"/>
</dbReference>
<name>A0A5C3F7E2_9BASI</name>
<dbReference type="GO" id="GO:0005178">
    <property type="term" value="F:integrin binding"/>
    <property type="evidence" value="ECO:0007669"/>
    <property type="project" value="TreeGrafter"/>
</dbReference>
<dbReference type="SUPFAM" id="SSF55486">
    <property type="entry name" value="Metalloproteases ('zincins'), catalytic domain"/>
    <property type="match status" value="1"/>
</dbReference>